<dbReference type="Proteomes" id="UP000198397">
    <property type="component" value="Unassembled WGS sequence"/>
</dbReference>
<dbReference type="PANTHER" id="PTHR13872">
    <property type="entry name" value="DOLICHYL-DIPHOSPHOOLIGOSACCHARIDE--PROTEIN GLYCOSYLTRANSFERASE SUBUNIT"/>
    <property type="match status" value="1"/>
</dbReference>
<dbReference type="InterPro" id="IPR048307">
    <property type="entry name" value="STT3_N"/>
</dbReference>
<dbReference type="OrthoDB" id="82393at2157"/>
<feature type="domain" description="Oligosaccharyl transferase STT3 N-terminal" evidence="19">
    <location>
        <begin position="56"/>
        <end position="301"/>
    </location>
</feature>
<dbReference type="Pfam" id="PF02516">
    <property type="entry name" value="STT3"/>
    <property type="match status" value="1"/>
</dbReference>
<dbReference type="EMBL" id="FZNQ01000001">
    <property type="protein sequence ID" value="SNR23900.1"/>
    <property type="molecule type" value="Genomic_DNA"/>
</dbReference>
<comment type="cofactor">
    <cofactor evidence="2">
        <name>Mg(2+)</name>
        <dbReference type="ChEBI" id="CHEBI:18420"/>
    </cofactor>
</comment>
<feature type="transmembrane region" description="Helical" evidence="18">
    <location>
        <begin position="433"/>
        <end position="453"/>
    </location>
</feature>
<evidence type="ECO:0000256" key="11">
    <source>
        <dbReference type="ARBA" id="ARBA00022842"/>
    </source>
</evidence>
<evidence type="ECO:0000256" key="13">
    <source>
        <dbReference type="ARBA" id="ARBA00023136"/>
    </source>
</evidence>
<feature type="domain" description="AglB-like core" evidence="21">
    <location>
        <begin position="597"/>
        <end position="713"/>
    </location>
</feature>
<evidence type="ECO:0000259" key="19">
    <source>
        <dbReference type="Pfam" id="PF02516"/>
    </source>
</evidence>
<evidence type="ECO:0000313" key="22">
    <source>
        <dbReference type="EMBL" id="SNR23900.1"/>
    </source>
</evidence>
<dbReference type="Pfam" id="PF22627">
    <property type="entry name" value="AglB_core-like"/>
    <property type="match status" value="1"/>
</dbReference>
<organism evidence="22 23">
    <name type="scientific">Halorubrum vacuolatum</name>
    <name type="common">Natronobacterium vacuolatum</name>
    <dbReference type="NCBI Taxonomy" id="63740"/>
    <lineage>
        <taxon>Archaea</taxon>
        <taxon>Methanobacteriati</taxon>
        <taxon>Methanobacteriota</taxon>
        <taxon>Stenosarchaea group</taxon>
        <taxon>Halobacteria</taxon>
        <taxon>Halobacteriales</taxon>
        <taxon>Haloferacaceae</taxon>
        <taxon>Halorubrum</taxon>
    </lineage>
</organism>
<protein>
    <recommendedName>
        <fullName evidence="6">dolichyl-phosphooligosaccharide-protein glycotransferase</fullName>
        <ecNumber evidence="6">2.4.99.21</ecNumber>
    </recommendedName>
    <alternativeName>
        <fullName evidence="15">Oligosaccharyl transferase</fullName>
    </alternativeName>
</protein>
<feature type="domain" description="Archaeal glycosylation protein B peripheral" evidence="20">
    <location>
        <begin position="904"/>
        <end position="997"/>
    </location>
</feature>
<dbReference type="InterPro" id="IPR054479">
    <property type="entry name" value="AglB-like_core"/>
</dbReference>
<keyword evidence="7" id="KW-0328">Glycosyltransferase</keyword>
<feature type="transmembrane region" description="Helical" evidence="18">
    <location>
        <begin position="491"/>
        <end position="508"/>
    </location>
</feature>
<comment type="catalytic activity">
    <reaction evidence="16">
        <text>an archaeal dolichyl phosphooligosaccharide + [protein]-L-asparagine = an archaeal dolichyl phosphate + a glycoprotein with the oligosaccharide chain attached by N-beta-D-glycosyl linkage to a protein L-asparagine.</text>
        <dbReference type="EC" id="2.4.99.21"/>
    </reaction>
</comment>
<dbReference type="InterPro" id="IPR026410">
    <property type="entry name" value="OlisacTrfase_arch"/>
</dbReference>
<evidence type="ECO:0000256" key="2">
    <source>
        <dbReference type="ARBA" id="ARBA00001946"/>
    </source>
</evidence>
<evidence type="ECO:0000256" key="1">
    <source>
        <dbReference type="ARBA" id="ARBA00001936"/>
    </source>
</evidence>
<keyword evidence="10" id="KW-0479">Metal-binding</keyword>
<feature type="transmembrane region" description="Helical" evidence="18">
    <location>
        <begin position="251"/>
        <end position="270"/>
    </location>
</feature>
<evidence type="ECO:0000256" key="6">
    <source>
        <dbReference type="ARBA" id="ARBA00012602"/>
    </source>
</evidence>
<keyword evidence="11" id="KW-0460">Magnesium</keyword>
<evidence type="ECO:0000259" key="20">
    <source>
        <dbReference type="Pfam" id="PF18079"/>
    </source>
</evidence>
<dbReference type="NCBIfam" id="TIGR04154">
    <property type="entry name" value="archaeo_STT3"/>
    <property type="match status" value="1"/>
</dbReference>
<dbReference type="RefSeq" id="WP_089383171.1">
    <property type="nucleotide sequence ID" value="NZ_FZNQ01000001.1"/>
</dbReference>
<dbReference type="PANTHER" id="PTHR13872:SF1">
    <property type="entry name" value="DOLICHYL-DIPHOSPHOOLIGOSACCHARIDE--PROTEIN GLYCOSYLTRANSFERASE SUBUNIT STT3B"/>
    <property type="match status" value="1"/>
</dbReference>
<gene>
    <name evidence="22" type="ORF">SAMN06264855_101188</name>
</gene>
<reference evidence="22 23" key="1">
    <citation type="submission" date="2017-06" db="EMBL/GenBank/DDBJ databases">
        <authorList>
            <person name="Kim H.J."/>
            <person name="Triplett B.A."/>
        </authorList>
    </citation>
    <scope>NUCLEOTIDE SEQUENCE [LARGE SCALE GENOMIC DNA]</scope>
    <source>
        <strain evidence="22 23">DSM 8800</strain>
    </source>
</reference>
<evidence type="ECO:0000256" key="5">
    <source>
        <dbReference type="ARBA" id="ARBA00010810"/>
    </source>
</evidence>
<evidence type="ECO:0000256" key="10">
    <source>
        <dbReference type="ARBA" id="ARBA00022723"/>
    </source>
</evidence>
<dbReference type="Gene3D" id="2.60.40.3390">
    <property type="match status" value="1"/>
</dbReference>
<keyword evidence="12 18" id="KW-1133">Transmembrane helix</keyword>
<evidence type="ECO:0000256" key="7">
    <source>
        <dbReference type="ARBA" id="ARBA00022676"/>
    </source>
</evidence>
<dbReference type="UniPathway" id="UPA00378"/>
<feature type="transmembrane region" description="Helical" evidence="18">
    <location>
        <begin position="128"/>
        <end position="151"/>
    </location>
</feature>
<evidence type="ECO:0000256" key="4">
    <source>
        <dbReference type="ARBA" id="ARBA00004922"/>
    </source>
</evidence>
<feature type="transmembrane region" description="Helical" evidence="18">
    <location>
        <begin position="27"/>
        <end position="47"/>
    </location>
</feature>
<feature type="transmembrane region" description="Helical" evidence="18">
    <location>
        <begin position="308"/>
        <end position="328"/>
    </location>
</feature>
<feature type="transmembrane region" description="Helical" evidence="18">
    <location>
        <begin position="340"/>
        <end position="360"/>
    </location>
</feature>
<dbReference type="AlphaFoldDB" id="A0A238UP74"/>
<feature type="region of interest" description="Disordered" evidence="17">
    <location>
        <begin position="995"/>
        <end position="1044"/>
    </location>
</feature>
<dbReference type="GO" id="GO:0005886">
    <property type="term" value="C:plasma membrane"/>
    <property type="evidence" value="ECO:0007669"/>
    <property type="project" value="UniProtKB-SubCell"/>
</dbReference>
<keyword evidence="23" id="KW-1185">Reference proteome</keyword>
<evidence type="ECO:0000256" key="17">
    <source>
        <dbReference type="SAM" id="MobiDB-lite"/>
    </source>
</evidence>
<evidence type="ECO:0000256" key="18">
    <source>
        <dbReference type="SAM" id="Phobius"/>
    </source>
</evidence>
<feature type="transmembrane region" description="Helical" evidence="18">
    <location>
        <begin position="465"/>
        <end position="484"/>
    </location>
</feature>
<dbReference type="InterPro" id="IPR041154">
    <property type="entry name" value="AglB_P1"/>
</dbReference>
<dbReference type="EC" id="2.4.99.21" evidence="6"/>
<evidence type="ECO:0000256" key="8">
    <source>
        <dbReference type="ARBA" id="ARBA00022679"/>
    </source>
</evidence>
<dbReference type="Gene3D" id="3.40.50.12610">
    <property type="match status" value="1"/>
</dbReference>
<evidence type="ECO:0000256" key="9">
    <source>
        <dbReference type="ARBA" id="ARBA00022692"/>
    </source>
</evidence>
<dbReference type="GO" id="GO:0004576">
    <property type="term" value="F:oligosaccharyl transferase activity"/>
    <property type="evidence" value="ECO:0007669"/>
    <property type="project" value="InterPro"/>
</dbReference>
<comment type="similarity">
    <text evidence="5">Belongs to the STT3 family.</text>
</comment>
<evidence type="ECO:0000256" key="14">
    <source>
        <dbReference type="ARBA" id="ARBA00023211"/>
    </source>
</evidence>
<feature type="transmembrane region" description="Helical" evidence="18">
    <location>
        <begin position="158"/>
        <end position="175"/>
    </location>
</feature>
<comment type="cofactor">
    <cofactor evidence="1">
        <name>Mn(2+)</name>
        <dbReference type="ChEBI" id="CHEBI:29035"/>
    </cofactor>
</comment>
<keyword evidence="13 18" id="KW-0472">Membrane</keyword>
<evidence type="ECO:0000256" key="3">
    <source>
        <dbReference type="ARBA" id="ARBA00004651"/>
    </source>
</evidence>
<dbReference type="Pfam" id="PF18079">
    <property type="entry name" value="AglB_L1"/>
    <property type="match status" value="1"/>
</dbReference>
<comment type="pathway">
    <text evidence="4">Protein modification; protein glycosylation.</text>
</comment>
<evidence type="ECO:0000256" key="16">
    <source>
        <dbReference type="ARBA" id="ARBA00034066"/>
    </source>
</evidence>
<evidence type="ECO:0000259" key="21">
    <source>
        <dbReference type="Pfam" id="PF22627"/>
    </source>
</evidence>
<dbReference type="InterPro" id="IPR003674">
    <property type="entry name" value="Oligo_trans_STT3"/>
</dbReference>
<keyword evidence="8 22" id="KW-0808">Transferase</keyword>
<name>A0A238UP74_HALVU</name>
<feature type="transmembrane region" description="Helical" evidence="18">
    <location>
        <begin position="277"/>
        <end position="296"/>
    </location>
</feature>
<evidence type="ECO:0000256" key="12">
    <source>
        <dbReference type="ARBA" id="ARBA00022989"/>
    </source>
</evidence>
<accession>A0A238UP74</accession>
<feature type="transmembrane region" description="Helical" evidence="18">
    <location>
        <begin position="228"/>
        <end position="245"/>
    </location>
</feature>
<proteinExistence type="inferred from homology"/>
<sequence length="1054" mass="114182">MSQSTGSSRQESSSRFSLPEDASIADVFGRLYHLPVIAALMAFMLWVRLQSYDEFVIDGEYYFTGNDPWYHYRETTYTVMNYPFTMPYDIWTRYPEGTLAGQFGTLWDQLVATVILIVGLGSPTEAQAGAVMLVATAVMATLCAIPTYYLARRFVPRVPALFGVLLLALIPGQFLNRSLVGSYQHHAAETFFMTVAVLAMLVALSVAGTHKPVWELVVDRDFEAMRTPAIYSALAGFATALYLYVWQPGLLLIGIFGIFFLVTITSDVVHDDSPEPAIFVGAVSMTVTGLLLVIPLEEFSFSVTAYSFSQIFLPLGVAAGCLFLGALARGFEGREIAPERYPVAVGGILAGVAAVMIVALPDIWSHLYGNFVQYVGLGATDVQATIAEAQPLLAQGQGVEPIIREYGLTLFVAIIALLGILLAPLVRSSETNHTLYAGVALGIVALFIALPAVPDVLFGLVGVPGELGALVTGFLLLVGAMYLVRYPAEEQLLVIWALFLLSATFTQLRFSYYLVIPVVVLNAIVIGKVIAYTNLDADTISEAGEKLKGIEGWQVMTVSAILIAILVPGLIVPVEAAGATGTAWQIGANAGPGEVQGWDDSLEWMSENTPYPGELEGHDNRLDYYGTVEHPGDDGYEYPEGAYGVMSWWDYGHWITVLGERIPYANPFQNNARDAANYLLAPDEEQAETVLERLNEPNEAEAQARYVMIDWQMVAPTSKFSAPVTWYDDADVEQEDFNRQVYQVTEEGALQPVTRIQTQRYYESQMVQLYEGYGSAMEPEPVVVTYDIEQIPTPAGEQLEIVTLPADPDEFIQRYDSMEEAEQAVEDAPGEAQIGGVAGIPSERVDALEHYRLVYADETPGQAPGAQQLQELQGLGVDTEETLGTSLMEGLSDDYVKTFERVPGTTVEGSGAEPGAEVQAAVEMEKPTGETFIYTQYAEADGDGEFELHLPYSTTGYDEWGPEEGYTETNVQATGPYQVVSEDGTQLAELDVSEAQVIGEDDTTPTVELESAEEAGGAGSVDGGPSEDETESDPGSVTAGNALGLVAPIATTIA</sequence>
<keyword evidence="14" id="KW-0464">Manganese</keyword>
<dbReference type="GO" id="GO:0046872">
    <property type="term" value="F:metal ion binding"/>
    <property type="evidence" value="ECO:0007669"/>
    <property type="project" value="UniProtKB-KW"/>
</dbReference>
<feature type="transmembrane region" description="Helical" evidence="18">
    <location>
        <begin position="514"/>
        <end position="532"/>
    </location>
</feature>
<feature type="transmembrane region" description="Helical" evidence="18">
    <location>
        <begin position="553"/>
        <end position="572"/>
    </location>
</feature>
<feature type="transmembrane region" description="Helical" evidence="18">
    <location>
        <begin position="406"/>
        <end position="426"/>
    </location>
</feature>
<comment type="subcellular location">
    <subcellularLocation>
        <location evidence="3">Cell membrane</location>
        <topology evidence="3">Multi-pass membrane protein</topology>
    </subcellularLocation>
</comment>
<feature type="transmembrane region" description="Helical" evidence="18">
    <location>
        <begin position="187"/>
        <end position="207"/>
    </location>
</feature>
<evidence type="ECO:0000256" key="15">
    <source>
        <dbReference type="ARBA" id="ARBA00030679"/>
    </source>
</evidence>
<keyword evidence="9 18" id="KW-0812">Transmembrane</keyword>
<evidence type="ECO:0000313" key="23">
    <source>
        <dbReference type="Proteomes" id="UP000198397"/>
    </source>
</evidence>